<evidence type="ECO:0000313" key="2">
    <source>
        <dbReference type="EMBL" id="XFO75019.1"/>
    </source>
</evidence>
<proteinExistence type="predicted"/>
<accession>A0ABZ3J9C7</accession>
<dbReference type="EMBL" id="CP155571">
    <property type="protein sequence ID" value="XFO75019.1"/>
    <property type="molecule type" value="Genomic_DNA"/>
</dbReference>
<evidence type="ECO:0000313" key="3">
    <source>
        <dbReference type="Proteomes" id="UP000216052"/>
    </source>
</evidence>
<organism evidence="2 3">
    <name type="scientific">Sporomusa acidovorans (strain ATCC 49682 / DSM 3132 / Mol)</name>
    <dbReference type="NCBI Taxonomy" id="1123286"/>
    <lineage>
        <taxon>Bacteria</taxon>
        <taxon>Bacillati</taxon>
        <taxon>Bacillota</taxon>
        <taxon>Negativicutes</taxon>
        <taxon>Selenomonadales</taxon>
        <taxon>Sporomusaceae</taxon>
        <taxon>Sporomusa</taxon>
    </lineage>
</organism>
<dbReference type="EMBL" id="CP155571">
    <property type="protein sequence ID" value="XFO75017.1"/>
    <property type="molecule type" value="Genomic_DNA"/>
</dbReference>
<dbReference type="Pfam" id="PF09932">
    <property type="entry name" value="DUF2164"/>
    <property type="match status" value="1"/>
</dbReference>
<dbReference type="InterPro" id="IPR018680">
    <property type="entry name" value="DUF2164"/>
</dbReference>
<gene>
    <name evidence="1" type="ORF">SPACI_051280</name>
    <name evidence="2" type="ORF">SPACI_051300</name>
</gene>
<reference evidence="2 3" key="1">
    <citation type="submission" date="2024-05" db="EMBL/GenBank/DDBJ databases">
        <title>Isolation and characterization of Sporomusa carbonis sp. nov., a carboxydotrophic hydrogenogen in the genus of Sporomusa isolated from a charcoal burning pile.</title>
        <authorList>
            <person name="Boeer T."/>
            <person name="Rosenbaum F."/>
            <person name="Eysell L."/>
            <person name="Mueller V."/>
            <person name="Daniel R."/>
            <person name="Poehlein A."/>
        </authorList>
    </citation>
    <scope>NUCLEOTIDE SEQUENCE [LARGE SCALE GENOMIC DNA]</scope>
    <source>
        <strain evidence="2 3">DSM 3132</strain>
    </source>
</reference>
<evidence type="ECO:0000313" key="1">
    <source>
        <dbReference type="EMBL" id="XFO75017.1"/>
    </source>
</evidence>
<evidence type="ECO:0008006" key="4">
    <source>
        <dbReference type="Google" id="ProtNLM"/>
    </source>
</evidence>
<protein>
    <recommendedName>
        <fullName evidence="4">DUF2164 domain-containing protein</fullName>
    </recommendedName>
</protein>
<name>A0ABZ3J9C7_SPOA4</name>
<sequence length="116" mass="13391">MAKRLQPQVHLSGRCLKINSKSENQRGVIMVKSRGIELTQEQRKAAVEQIKSYFLTEKEEMVSDLAAMLLLDFFLENIGPYIYNQAIKDAHYFITQKLEDIYALEKPVRQITDPSS</sequence>
<keyword evidence="3" id="KW-1185">Reference proteome</keyword>
<dbReference type="Proteomes" id="UP000216052">
    <property type="component" value="Chromosome"/>
</dbReference>